<sequence length="520" mass="55364">MTLTVRRLTQHSDLGLSLVAGREGADRVIDWAHPIELADPTPWISGGELVMTTGLKIGPTAEEQFNYVARLVQAGTVALAFDTGTTFERVPDGVLTAGDAFGLPILAVPASTPFIAITRAVIDELTADQLRGVQRVVDHQEKLARATLRGGIPAVISMLGRVLSSTVAVIDSDSQVLAVHGADSVRVIRHAREVASTARSTPGRRRPTSKVVADDHGYCTVQTVSAAQDLHGYLAVSSDDLLSASDRLLVAHAVSLVSIELGKPAKVVDAEQRLRAAVTRALLDLGGDLDVSLLRYFGFDTDSQVVALILTNVGPLLAAERQIAAALTGQSTPYLMVPTENDLIVIVPEERSHEVGLHLQQQVGAQLERPLGGGRGLPTPIFTAALSVRQATAAARAGRLQTDRITDFAELGTFSLLLGSQSPAELRALEQSMLAAVDTYDAAHPASSSLVSTLTAFLEHNGHTETAAAALGVHRHTLRNRLVKIAELTGRELDSAYVRAELWVAVQARELLRTMGEEGR</sequence>
<comment type="similarity">
    <text evidence="1">Belongs to the CdaR family.</text>
</comment>
<evidence type="ECO:0000259" key="4">
    <source>
        <dbReference type="Pfam" id="PF17853"/>
    </source>
</evidence>
<gene>
    <name evidence="5" type="ORF">R3Q59_24420</name>
</gene>
<feature type="domain" description="Purine catabolism PurC-like" evidence="2">
    <location>
        <begin position="10"/>
        <end position="125"/>
    </location>
</feature>
<evidence type="ECO:0000256" key="1">
    <source>
        <dbReference type="ARBA" id="ARBA00006754"/>
    </source>
</evidence>
<dbReference type="Proteomes" id="UP001185737">
    <property type="component" value="Unassembled WGS sequence"/>
</dbReference>
<accession>A0ABU4CK70</accession>
<proteinExistence type="inferred from homology"/>
<dbReference type="InterPro" id="IPR012914">
    <property type="entry name" value="PucR_dom"/>
</dbReference>
<dbReference type="RefSeq" id="WP_283353200.1">
    <property type="nucleotide sequence ID" value="NZ_JAWLKA010000014.1"/>
</dbReference>
<evidence type="ECO:0000313" key="6">
    <source>
        <dbReference type="Proteomes" id="UP001185737"/>
    </source>
</evidence>
<evidence type="ECO:0000259" key="2">
    <source>
        <dbReference type="Pfam" id="PF07905"/>
    </source>
</evidence>
<dbReference type="InterPro" id="IPR042070">
    <property type="entry name" value="PucR_C-HTH_sf"/>
</dbReference>
<reference evidence="5 6" key="1">
    <citation type="submission" date="2023-10" db="EMBL/GenBank/DDBJ databases">
        <title>Development of a sustainable strategy for remediation of hydrocarbon-contaminated territories based on the waste exchange concept.</title>
        <authorList>
            <person name="Krivoruchko A."/>
        </authorList>
    </citation>
    <scope>NUCLEOTIDE SEQUENCE [LARGE SCALE GENOMIC DNA]</scope>
    <source>
        <strain evidence="5 6">IEGM 60</strain>
    </source>
</reference>
<comment type="caution">
    <text evidence="5">The sequence shown here is derived from an EMBL/GenBank/DDBJ whole genome shotgun (WGS) entry which is preliminary data.</text>
</comment>
<dbReference type="Pfam" id="PF07905">
    <property type="entry name" value="PucR"/>
    <property type="match status" value="1"/>
</dbReference>
<feature type="domain" description="CdaR GGDEF-like" evidence="4">
    <location>
        <begin position="293"/>
        <end position="397"/>
    </location>
</feature>
<dbReference type="PANTHER" id="PTHR33744">
    <property type="entry name" value="CARBOHYDRATE DIACID REGULATOR"/>
    <property type="match status" value="1"/>
</dbReference>
<dbReference type="InterPro" id="IPR041522">
    <property type="entry name" value="CdaR_GGDEF"/>
</dbReference>
<dbReference type="PANTHER" id="PTHR33744:SF1">
    <property type="entry name" value="DNA-BINDING TRANSCRIPTIONAL ACTIVATOR ADER"/>
    <property type="match status" value="1"/>
</dbReference>
<dbReference type="Pfam" id="PF13556">
    <property type="entry name" value="HTH_30"/>
    <property type="match status" value="1"/>
</dbReference>
<dbReference type="Pfam" id="PF17853">
    <property type="entry name" value="GGDEF_2"/>
    <property type="match status" value="1"/>
</dbReference>
<feature type="domain" description="PucR C-terminal helix-turn-helix" evidence="3">
    <location>
        <begin position="450"/>
        <end position="508"/>
    </location>
</feature>
<protein>
    <submittedName>
        <fullName evidence="5">PucR family transcriptional regulator</fullName>
    </submittedName>
</protein>
<evidence type="ECO:0000313" key="5">
    <source>
        <dbReference type="EMBL" id="MDV6283643.1"/>
    </source>
</evidence>
<dbReference type="InterPro" id="IPR025736">
    <property type="entry name" value="PucR_C-HTH_dom"/>
</dbReference>
<dbReference type="EMBL" id="JAWLKA010000014">
    <property type="protein sequence ID" value="MDV6283643.1"/>
    <property type="molecule type" value="Genomic_DNA"/>
</dbReference>
<dbReference type="InterPro" id="IPR051448">
    <property type="entry name" value="CdaR-like_regulators"/>
</dbReference>
<keyword evidence="6" id="KW-1185">Reference proteome</keyword>
<name>A0ABU4CK70_RHOJO</name>
<dbReference type="Gene3D" id="1.10.10.2840">
    <property type="entry name" value="PucR C-terminal helix-turn-helix domain"/>
    <property type="match status" value="1"/>
</dbReference>
<evidence type="ECO:0000259" key="3">
    <source>
        <dbReference type="Pfam" id="PF13556"/>
    </source>
</evidence>
<organism evidence="5 6">
    <name type="scientific">Rhodococcus jostii</name>
    <dbReference type="NCBI Taxonomy" id="132919"/>
    <lineage>
        <taxon>Bacteria</taxon>
        <taxon>Bacillati</taxon>
        <taxon>Actinomycetota</taxon>
        <taxon>Actinomycetes</taxon>
        <taxon>Mycobacteriales</taxon>
        <taxon>Nocardiaceae</taxon>
        <taxon>Rhodococcus</taxon>
    </lineage>
</organism>